<reference evidence="1 2" key="1">
    <citation type="journal article" date="2018" name="Nat. Ecol. Evol.">
        <title>Pezizomycetes genomes reveal the molecular basis of ectomycorrhizal truffle lifestyle.</title>
        <authorList>
            <person name="Murat C."/>
            <person name="Payen T."/>
            <person name="Noel B."/>
            <person name="Kuo A."/>
            <person name="Morin E."/>
            <person name="Chen J."/>
            <person name="Kohler A."/>
            <person name="Krizsan K."/>
            <person name="Balestrini R."/>
            <person name="Da Silva C."/>
            <person name="Montanini B."/>
            <person name="Hainaut M."/>
            <person name="Levati E."/>
            <person name="Barry K.W."/>
            <person name="Belfiori B."/>
            <person name="Cichocki N."/>
            <person name="Clum A."/>
            <person name="Dockter R.B."/>
            <person name="Fauchery L."/>
            <person name="Guy J."/>
            <person name="Iotti M."/>
            <person name="Le Tacon F."/>
            <person name="Lindquist E.A."/>
            <person name="Lipzen A."/>
            <person name="Malagnac F."/>
            <person name="Mello A."/>
            <person name="Molinier V."/>
            <person name="Miyauchi S."/>
            <person name="Poulain J."/>
            <person name="Riccioni C."/>
            <person name="Rubini A."/>
            <person name="Sitrit Y."/>
            <person name="Splivallo R."/>
            <person name="Traeger S."/>
            <person name="Wang M."/>
            <person name="Zifcakova L."/>
            <person name="Wipf D."/>
            <person name="Zambonelli A."/>
            <person name="Paolocci F."/>
            <person name="Nowrousian M."/>
            <person name="Ottonello S."/>
            <person name="Baldrian P."/>
            <person name="Spatafora J.W."/>
            <person name="Henrissat B."/>
            <person name="Nagy L.G."/>
            <person name="Aury J.M."/>
            <person name="Wincker P."/>
            <person name="Grigoriev I.V."/>
            <person name="Bonfante P."/>
            <person name="Martin F.M."/>
        </authorList>
    </citation>
    <scope>NUCLEOTIDE SEQUENCE [LARGE SCALE GENOMIC DNA]</scope>
    <source>
        <strain evidence="1 2">120613-1</strain>
    </source>
</reference>
<dbReference type="AlphaFoldDB" id="A0A3N4JNN0"/>
<proteinExistence type="predicted"/>
<protein>
    <submittedName>
        <fullName evidence="1">Uncharacterized protein</fullName>
    </submittedName>
</protein>
<organism evidence="1 2">
    <name type="scientific">Choiromyces venosus 120613-1</name>
    <dbReference type="NCBI Taxonomy" id="1336337"/>
    <lineage>
        <taxon>Eukaryota</taxon>
        <taxon>Fungi</taxon>
        <taxon>Dikarya</taxon>
        <taxon>Ascomycota</taxon>
        <taxon>Pezizomycotina</taxon>
        <taxon>Pezizomycetes</taxon>
        <taxon>Pezizales</taxon>
        <taxon>Tuberaceae</taxon>
        <taxon>Choiromyces</taxon>
    </lineage>
</organism>
<sequence length="119" mass="14037">MLKQLKISQHIRDMPNSSMQDTSSIQDLPLYKFTPIVNYTKKHQLHPKIIQVLSPESEMLVRSYLKSIRQILQQCMRVEILAQHKIANQIYLKLTLIPHDPLQLFKSSMVHAVYNINQW</sequence>
<dbReference type="Proteomes" id="UP000276215">
    <property type="component" value="Unassembled WGS sequence"/>
</dbReference>
<evidence type="ECO:0000313" key="1">
    <source>
        <dbReference type="EMBL" id="RPA99859.1"/>
    </source>
</evidence>
<name>A0A3N4JNN0_9PEZI</name>
<accession>A0A3N4JNN0</accession>
<evidence type="ECO:0000313" key="2">
    <source>
        <dbReference type="Proteomes" id="UP000276215"/>
    </source>
</evidence>
<keyword evidence="2" id="KW-1185">Reference proteome</keyword>
<dbReference type="EMBL" id="ML120384">
    <property type="protein sequence ID" value="RPA99859.1"/>
    <property type="molecule type" value="Genomic_DNA"/>
</dbReference>
<gene>
    <name evidence="1" type="ORF">L873DRAFT_862068</name>
</gene>